<dbReference type="SUPFAM" id="SSF81383">
    <property type="entry name" value="F-box domain"/>
    <property type="match status" value="1"/>
</dbReference>
<name>A0ABR3GCM2_9PEZI</name>
<feature type="domain" description="F-box" evidence="1">
    <location>
        <begin position="1"/>
        <end position="46"/>
    </location>
</feature>
<organism evidence="2 3">
    <name type="scientific">Discina gigas</name>
    <dbReference type="NCBI Taxonomy" id="1032678"/>
    <lineage>
        <taxon>Eukaryota</taxon>
        <taxon>Fungi</taxon>
        <taxon>Dikarya</taxon>
        <taxon>Ascomycota</taxon>
        <taxon>Pezizomycotina</taxon>
        <taxon>Pezizomycetes</taxon>
        <taxon>Pezizales</taxon>
        <taxon>Discinaceae</taxon>
        <taxon>Discina</taxon>
    </lineage>
</organism>
<keyword evidence="3" id="KW-1185">Reference proteome</keyword>
<reference evidence="2 3" key="1">
    <citation type="submission" date="2024-02" db="EMBL/GenBank/DDBJ databases">
        <title>Discinaceae phylogenomics.</title>
        <authorList>
            <person name="Dirks A.C."/>
            <person name="James T.Y."/>
        </authorList>
    </citation>
    <scope>NUCLEOTIDE SEQUENCE [LARGE SCALE GENOMIC DNA]</scope>
    <source>
        <strain evidence="2 3">ACD0624</strain>
    </source>
</reference>
<comment type="caution">
    <text evidence="2">The sequence shown here is derived from an EMBL/GenBank/DDBJ whole genome shotgun (WGS) entry which is preliminary data.</text>
</comment>
<proteinExistence type="predicted"/>
<evidence type="ECO:0000259" key="1">
    <source>
        <dbReference type="PROSITE" id="PS50181"/>
    </source>
</evidence>
<dbReference type="Proteomes" id="UP001447188">
    <property type="component" value="Unassembled WGS sequence"/>
</dbReference>
<protein>
    <recommendedName>
        <fullName evidence="1">F-box domain-containing protein</fullName>
    </recommendedName>
</protein>
<dbReference type="Gene3D" id="1.20.1280.50">
    <property type="match status" value="1"/>
</dbReference>
<accession>A0ABR3GCM2</accession>
<dbReference type="InterPro" id="IPR036047">
    <property type="entry name" value="F-box-like_dom_sf"/>
</dbReference>
<dbReference type="InterPro" id="IPR001810">
    <property type="entry name" value="F-box_dom"/>
</dbReference>
<dbReference type="EMBL" id="JBBBZM010000117">
    <property type="protein sequence ID" value="KAL0633675.1"/>
    <property type="molecule type" value="Genomic_DNA"/>
</dbReference>
<evidence type="ECO:0000313" key="2">
    <source>
        <dbReference type="EMBL" id="KAL0633675.1"/>
    </source>
</evidence>
<dbReference type="PROSITE" id="PS50181">
    <property type="entry name" value="FBOX"/>
    <property type="match status" value="1"/>
</dbReference>
<sequence length="416" mass="46187">MAVFSGLPPETIAEIFSYLSCPDLASTARVSHYFNLISQPLLYTTLVLRKIPEPGTGRSSPALGILLRTLLTPGCKTLASYVRSLHLEWDTGEVEFPSMSSTASIDLMTTMASRLNIRAPLKSHTTQLMLLLDLFPRLQSLHLSPPNNFLFTRHLQSSLATGTLPLGLQSLRQIICTPTHDSSDVSSKTLLQYMQLPHVRYLEVPSVNWYTRSLSTLTSAVASSRVTHLRFSYAEIPSWSLAYILCVPIALTHFSYSAVSGGNFNLPRFMAALEPLKKSLKVLHLDFGDVDLTTSDDEEEFLLPYEEGSLREWSALTTLSCSLMPLLGKGQLDGSPRLVDVLPVGLRELEILQDSHWWVSEEVDQVVEVLQSKESVVPQLEKVAVVMEWGTMTVPERLVAACEAAGVKFVDESFCW</sequence>
<gene>
    <name evidence="2" type="ORF">Q9L58_007398</name>
</gene>
<evidence type="ECO:0000313" key="3">
    <source>
        <dbReference type="Proteomes" id="UP001447188"/>
    </source>
</evidence>
<dbReference type="CDD" id="cd09917">
    <property type="entry name" value="F-box_SF"/>
    <property type="match status" value="1"/>
</dbReference>
<dbReference type="Pfam" id="PF12937">
    <property type="entry name" value="F-box-like"/>
    <property type="match status" value="1"/>
</dbReference>